<proteinExistence type="predicted"/>
<keyword evidence="2" id="KW-1185">Reference proteome</keyword>
<evidence type="ECO:0000313" key="1">
    <source>
        <dbReference type="EMBL" id="GAA4511725.1"/>
    </source>
</evidence>
<dbReference type="Proteomes" id="UP001500394">
    <property type="component" value="Unassembled WGS sequence"/>
</dbReference>
<sequence>MEKQLKMIISLLIKKTKSKHLSWKKLTESSYYIDFNDCRVNIFCQPVSYKEKRRIRLLIYNSRQEVISTLEEEKFKDLKELYELAHNNYYSFDETLEMIIRQLT</sequence>
<reference evidence="2" key="1">
    <citation type="journal article" date="2019" name="Int. J. Syst. Evol. Microbiol.">
        <title>The Global Catalogue of Microorganisms (GCM) 10K type strain sequencing project: providing services to taxonomists for standard genome sequencing and annotation.</title>
        <authorList>
            <consortium name="The Broad Institute Genomics Platform"/>
            <consortium name="The Broad Institute Genome Sequencing Center for Infectious Disease"/>
            <person name="Wu L."/>
            <person name="Ma J."/>
        </authorList>
    </citation>
    <scope>NUCLEOTIDE SEQUENCE [LARGE SCALE GENOMIC DNA]</scope>
    <source>
        <strain evidence="2">JCM 17858</strain>
    </source>
</reference>
<organism evidence="1 2">
    <name type="scientific">Sphingobacterium thermophilum</name>
    <dbReference type="NCBI Taxonomy" id="768534"/>
    <lineage>
        <taxon>Bacteria</taxon>
        <taxon>Pseudomonadati</taxon>
        <taxon>Bacteroidota</taxon>
        <taxon>Sphingobacteriia</taxon>
        <taxon>Sphingobacteriales</taxon>
        <taxon>Sphingobacteriaceae</taxon>
        <taxon>Sphingobacterium</taxon>
    </lineage>
</organism>
<dbReference type="EMBL" id="BAABGR010000006">
    <property type="protein sequence ID" value="GAA4511725.1"/>
    <property type="molecule type" value="Genomic_DNA"/>
</dbReference>
<comment type="caution">
    <text evidence="1">The sequence shown here is derived from an EMBL/GenBank/DDBJ whole genome shotgun (WGS) entry which is preliminary data.</text>
</comment>
<dbReference type="RefSeq" id="WP_345064204.1">
    <property type="nucleotide sequence ID" value="NZ_BAABGR010000006.1"/>
</dbReference>
<gene>
    <name evidence="1" type="ORF">GCM10023173_04820</name>
</gene>
<accession>A0ABP8QWA2</accession>
<protein>
    <submittedName>
        <fullName evidence="1">Uncharacterized protein</fullName>
    </submittedName>
</protein>
<name>A0ABP8QWA2_9SPHI</name>
<evidence type="ECO:0000313" key="2">
    <source>
        <dbReference type="Proteomes" id="UP001500394"/>
    </source>
</evidence>